<evidence type="ECO:0000313" key="1">
    <source>
        <dbReference type="EMBL" id="MCG7977251.1"/>
    </source>
</evidence>
<comment type="caution">
    <text evidence="1">The sequence shown here is derived from an EMBL/GenBank/DDBJ whole genome shotgun (WGS) entry which is preliminary data.</text>
</comment>
<sequence>MEIDTARDKLRDREGIPKEYIKNIGVWSFGDDIPGSIPDIDVWAKSVGVDAVIWTALGPKFSGQKGKLPSVEEAVLYLRTLSGTVLDEARRYICNTPAQIDTAYRRRFELEFGWKPTQ</sequence>
<name>A0A9E4NHE6_9GAMM</name>
<dbReference type="Proteomes" id="UP000886674">
    <property type="component" value="Unassembled WGS sequence"/>
</dbReference>
<evidence type="ECO:0000313" key="2">
    <source>
        <dbReference type="Proteomes" id="UP000886674"/>
    </source>
</evidence>
<gene>
    <name evidence="1" type="ORF">JAY77_03755</name>
</gene>
<dbReference type="AlphaFoldDB" id="A0A9E4NHE6"/>
<protein>
    <submittedName>
        <fullName evidence="1">Uncharacterized protein</fullName>
    </submittedName>
</protein>
<organism evidence="1 2">
    <name type="scientific">Candidatus Thiodiazotropha taylori</name>
    <dbReference type="NCBI Taxonomy" id="2792791"/>
    <lineage>
        <taxon>Bacteria</taxon>
        <taxon>Pseudomonadati</taxon>
        <taxon>Pseudomonadota</taxon>
        <taxon>Gammaproteobacteria</taxon>
        <taxon>Chromatiales</taxon>
        <taxon>Sedimenticolaceae</taxon>
        <taxon>Candidatus Thiodiazotropha</taxon>
    </lineage>
</organism>
<reference evidence="1" key="1">
    <citation type="journal article" date="2021" name="Proc. Natl. Acad. Sci. U.S.A.">
        <title>Global biogeography of chemosynthetic symbionts reveals both localized and globally distributed symbiont groups. .</title>
        <authorList>
            <person name="Osvatic J.T."/>
            <person name="Wilkins L.G.E."/>
            <person name="Leibrecht L."/>
            <person name="Leray M."/>
            <person name="Zauner S."/>
            <person name="Polzin J."/>
            <person name="Camacho Y."/>
            <person name="Gros O."/>
            <person name="van Gils J.A."/>
            <person name="Eisen J.A."/>
            <person name="Petersen J.M."/>
            <person name="Yuen B."/>
        </authorList>
    </citation>
    <scope>NUCLEOTIDE SEQUENCE</scope>
    <source>
        <strain evidence="1">MAGclacostrist055</strain>
    </source>
</reference>
<proteinExistence type="predicted"/>
<dbReference type="EMBL" id="JAEPCR010000011">
    <property type="protein sequence ID" value="MCG7977251.1"/>
    <property type="molecule type" value="Genomic_DNA"/>
</dbReference>
<accession>A0A9E4NHE6</accession>